<gene>
    <name evidence="1" type="ORF">CAMP_LOCUS13161</name>
</gene>
<comment type="caution">
    <text evidence="1">The sequence shown here is derived from an EMBL/GenBank/DDBJ whole genome shotgun (WGS) entry which is preliminary data.</text>
</comment>
<dbReference type="AlphaFoldDB" id="A0A9P1IUH9"/>
<dbReference type="Proteomes" id="UP001152747">
    <property type="component" value="Unassembled WGS sequence"/>
</dbReference>
<evidence type="ECO:0000313" key="1">
    <source>
        <dbReference type="EMBL" id="CAI5450524.1"/>
    </source>
</evidence>
<sequence length="96" mass="10465">MGNSRKRGGGGFEGGIIDFSNVGSQELLESSLTLIGNKNWFFRCSTRLDIDFNGRFEKRGEGGFEAGIVDFLNSGKSGTAAELVNFIKNRVLRELG</sequence>
<protein>
    <submittedName>
        <fullName evidence="1">Uncharacterized protein</fullName>
    </submittedName>
</protein>
<proteinExistence type="predicted"/>
<evidence type="ECO:0000313" key="2">
    <source>
        <dbReference type="Proteomes" id="UP001152747"/>
    </source>
</evidence>
<keyword evidence="2" id="KW-1185">Reference proteome</keyword>
<dbReference type="EMBL" id="CANHGI010000005">
    <property type="protein sequence ID" value="CAI5450524.1"/>
    <property type="molecule type" value="Genomic_DNA"/>
</dbReference>
<accession>A0A9P1IUH9</accession>
<name>A0A9P1IUH9_9PELO</name>
<organism evidence="1 2">
    <name type="scientific">Caenorhabditis angaria</name>
    <dbReference type="NCBI Taxonomy" id="860376"/>
    <lineage>
        <taxon>Eukaryota</taxon>
        <taxon>Metazoa</taxon>
        <taxon>Ecdysozoa</taxon>
        <taxon>Nematoda</taxon>
        <taxon>Chromadorea</taxon>
        <taxon>Rhabditida</taxon>
        <taxon>Rhabditina</taxon>
        <taxon>Rhabditomorpha</taxon>
        <taxon>Rhabditoidea</taxon>
        <taxon>Rhabditidae</taxon>
        <taxon>Peloderinae</taxon>
        <taxon>Caenorhabditis</taxon>
    </lineage>
</organism>
<reference evidence="1" key="1">
    <citation type="submission" date="2022-11" db="EMBL/GenBank/DDBJ databases">
        <authorList>
            <person name="Kikuchi T."/>
        </authorList>
    </citation>
    <scope>NUCLEOTIDE SEQUENCE</scope>
    <source>
        <strain evidence="1">PS1010</strain>
    </source>
</reference>